<organism evidence="1 2">
    <name type="scientific">Actinomadura macrotermitis</name>
    <dbReference type="NCBI Taxonomy" id="2585200"/>
    <lineage>
        <taxon>Bacteria</taxon>
        <taxon>Bacillati</taxon>
        <taxon>Actinomycetota</taxon>
        <taxon>Actinomycetes</taxon>
        <taxon>Streptosporangiales</taxon>
        <taxon>Thermomonosporaceae</taxon>
        <taxon>Actinomadura</taxon>
    </lineage>
</organism>
<evidence type="ECO:0000313" key="1">
    <source>
        <dbReference type="EMBL" id="MQY06863.1"/>
    </source>
</evidence>
<dbReference type="RefSeq" id="WP_207709849.1">
    <property type="nucleotide sequence ID" value="NZ_WEGH01000003.1"/>
</dbReference>
<proteinExistence type="predicted"/>
<reference evidence="1 2" key="1">
    <citation type="submission" date="2019-10" db="EMBL/GenBank/DDBJ databases">
        <title>Actinomadura rubteroloni sp. nov. and Actinomadura macrotermitis sp. nov., isolated from the gut of fungus growing-termite Macrotermes natalensis.</title>
        <authorList>
            <person name="Benndorf R."/>
            <person name="Martin K."/>
            <person name="Kuefner M."/>
            <person name="De Beer W."/>
            <person name="Kaster A.-K."/>
            <person name="Vollmers J."/>
            <person name="Poulsen M."/>
            <person name="Beemelmanns C."/>
        </authorList>
    </citation>
    <scope>NUCLEOTIDE SEQUENCE [LARGE SCALE GENOMIC DNA]</scope>
    <source>
        <strain evidence="1 2">RB68</strain>
    </source>
</reference>
<evidence type="ECO:0000313" key="2">
    <source>
        <dbReference type="Proteomes" id="UP000487268"/>
    </source>
</evidence>
<keyword evidence="2" id="KW-1185">Reference proteome</keyword>
<dbReference type="AlphaFoldDB" id="A0A7K0C088"/>
<dbReference type="EMBL" id="WEGH01000003">
    <property type="protein sequence ID" value="MQY06863.1"/>
    <property type="molecule type" value="Genomic_DNA"/>
</dbReference>
<comment type="caution">
    <text evidence="1">The sequence shown here is derived from an EMBL/GenBank/DDBJ whole genome shotgun (WGS) entry which is preliminary data.</text>
</comment>
<gene>
    <name evidence="1" type="ORF">ACRB68_49600</name>
</gene>
<protein>
    <submittedName>
        <fullName evidence="1">Uncharacterized protein</fullName>
    </submittedName>
</protein>
<name>A0A7K0C088_9ACTN</name>
<sequence length="108" mass="11265">MREPRRRREQKWPAIRSTSGGFLAARYDGSVPARGAHLFAQSPSRDGVYVYAGYGSTWAKAGGLGAQFAVTGDHLYGLGTDKSGVHLWSGSGPAWTKVGGPAAGIATG</sequence>
<dbReference type="Proteomes" id="UP000487268">
    <property type="component" value="Unassembled WGS sequence"/>
</dbReference>
<accession>A0A7K0C088</accession>